<keyword evidence="1" id="KW-0472">Membrane</keyword>
<sequence length="84" mass="9961">MQQPWTFYLYLVLSGLREWIPLPCHRYLSPKQQRIWSHKRRVIRRVWLASMGVVLLHPALYMLLAVSLFATFLSFAIIDEFPGS</sequence>
<feature type="transmembrane region" description="Helical" evidence="1">
    <location>
        <begin position="46"/>
        <end position="78"/>
    </location>
</feature>
<dbReference type="EMBL" id="SHLY01000002">
    <property type="protein sequence ID" value="TAA47549.1"/>
    <property type="molecule type" value="Genomic_DNA"/>
</dbReference>
<gene>
    <name evidence="2" type="ORF">EXY25_10055</name>
</gene>
<dbReference type="RefSeq" id="WP_130566630.1">
    <property type="nucleotide sequence ID" value="NZ_SHLY01000002.1"/>
</dbReference>
<name>A0ABY1WS75_9GAMM</name>
<dbReference type="Proteomes" id="UP000292544">
    <property type="component" value="Unassembled WGS sequence"/>
</dbReference>
<protein>
    <submittedName>
        <fullName evidence="2">Uncharacterized protein</fullName>
    </submittedName>
</protein>
<evidence type="ECO:0000256" key="1">
    <source>
        <dbReference type="SAM" id="Phobius"/>
    </source>
</evidence>
<reference evidence="3" key="1">
    <citation type="submission" date="2019-02" db="EMBL/GenBank/DDBJ databases">
        <title>Draft genome sequence of Muricauda sp. 176CP4-71.</title>
        <authorList>
            <person name="Park J.-S."/>
        </authorList>
    </citation>
    <scope>NUCLEOTIDE SEQUENCE [LARGE SCALE GENOMIC DNA]</scope>
    <source>
        <strain evidence="3">176GS2-150</strain>
    </source>
</reference>
<comment type="caution">
    <text evidence="2">The sequence shown here is derived from an EMBL/GenBank/DDBJ whole genome shotgun (WGS) entry which is preliminary data.</text>
</comment>
<keyword evidence="3" id="KW-1185">Reference proteome</keyword>
<evidence type="ECO:0000313" key="3">
    <source>
        <dbReference type="Proteomes" id="UP000292544"/>
    </source>
</evidence>
<proteinExistence type="predicted"/>
<keyword evidence="1" id="KW-1133">Transmembrane helix</keyword>
<keyword evidence="1" id="KW-0812">Transmembrane</keyword>
<organism evidence="2 3">
    <name type="scientific">Corallincola spongiicola</name>
    <dbReference type="NCBI Taxonomy" id="2520508"/>
    <lineage>
        <taxon>Bacteria</taxon>
        <taxon>Pseudomonadati</taxon>
        <taxon>Pseudomonadota</taxon>
        <taxon>Gammaproteobacteria</taxon>
        <taxon>Alteromonadales</taxon>
        <taxon>Psychromonadaceae</taxon>
        <taxon>Corallincola</taxon>
    </lineage>
</organism>
<accession>A0ABY1WS75</accession>
<evidence type="ECO:0000313" key="2">
    <source>
        <dbReference type="EMBL" id="TAA47549.1"/>
    </source>
</evidence>